<dbReference type="EMBL" id="WSZM01000183">
    <property type="protein sequence ID" value="KAF4039073.1"/>
    <property type="molecule type" value="Genomic_DNA"/>
</dbReference>
<sequence>MWFCVLRSGSSAQAYAYIQPGKYPETIEQSLRKKKRFPKPEATATVSEADDLTSHHYGVSK</sequence>
<dbReference type="Proteomes" id="UP000602510">
    <property type="component" value="Unassembled WGS sequence"/>
</dbReference>
<evidence type="ECO:0000313" key="4">
    <source>
        <dbReference type="Proteomes" id="UP000602510"/>
    </source>
</evidence>
<evidence type="ECO:0000256" key="1">
    <source>
        <dbReference type="SAM" id="MobiDB-lite"/>
    </source>
</evidence>
<reference evidence="2" key="1">
    <citation type="submission" date="2020-04" db="EMBL/GenBank/DDBJ databases">
        <title>Hybrid Assembly of Korean Phytophthora infestans isolates.</title>
        <authorList>
            <person name="Prokchorchik M."/>
            <person name="Lee Y."/>
            <person name="Seo J."/>
            <person name="Cho J.-H."/>
            <person name="Park Y.-E."/>
            <person name="Jang D.-C."/>
            <person name="Im J.-S."/>
            <person name="Choi J.-G."/>
            <person name="Park H.-J."/>
            <person name="Lee G.-B."/>
            <person name="Lee Y.-G."/>
            <person name="Hong S.-Y."/>
            <person name="Cho K."/>
            <person name="Sohn K.H."/>
        </authorList>
    </citation>
    <scope>NUCLEOTIDE SEQUENCE</scope>
    <source>
        <strain evidence="2">KR_1_A1</strain>
        <strain evidence="3">KR_2_A2</strain>
    </source>
</reference>
<name>A0A833SUW1_PHYIN</name>
<keyword evidence="4" id="KW-1185">Reference proteome</keyword>
<dbReference type="AlphaFoldDB" id="A0A833SUW1"/>
<accession>A0A833SUW1</accession>
<feature type="region of interest" description="Disordered" evidence="1">
    <location>
        <begin position="34"/>
        <end position="61"/>
    </location>
</feature>
<dbReference type="Proteomes" id="UP000704712">
    <property type="component" value="Unassembled WGS sequence"/>
</dbReference>
<comment type="caution">
    <text evidence="2">The sequence shown here is derived from an EMBL/GenBank/DDBJ whole genome shotgun (WGS) entry which is preliminary data.</text>
</comment>
<evidence type="ECO:0000313" key="2">
    <source>
        <dbReference type="EMBL" id="KAF4039073.1"/>
    </source>
</evidence>
<proteinExistence type="predicted"/>
<dbReference type="EMBL" id="JAACNO010003216">
    <property type="protein sequence ID" value="KAF4127865.1"/>
    <property type="molecule type" value="Genomic_DNA"/>
</dbReference>
<protein>
    <submittedName>
        <fullName evidence="2">Uncharacterized protein</fullName>
    </submittedName>
</protein>
<gene>
    <name evidence="2" type="ORF">GN244_ATG08820</name>
    <name evidence="3" type="ORF">GN958_ATG22921</name>
</gene>
<evidence type="ECO:0000313" key="3">
    <source>
        <dbReference type="EMBL" id="KAF4127865.1"/>
    </source>
</evidence>
<organism evidence="2 4">
    <name type="scientific">Phytophthora infestans</name>
    <name type="common">Potato late blight agent</name>
    <name type="synonym">Botrytis infestans</name>
    <dbReference type="NCBI Taxonomy" id="4787"/>
    <lineage>
        <taxon>Eukaryota</taxon>
        <taxon>Sar</taxon>
        <taxon>Stramenopiles</taxon>
        <taxon>Oomycota</taxon>
        <taxon>Peronosporomycetes</taxon>
        <taxon>Peronosporales</taxon>
        <taxon>Peronosporaceae</taxon>
        <taxon>Phytophthora</taxon>
    </lineage>
</organism>